<evidence type="ECO:0000313" key="2">
    <source>
        <dbReference type="EMBL" id="KND99039.1"/>
    </source>
</evidence>
<dbReference type="EMBL" id="LGST01000027">
    <property type="protein sequence ID" value="KND99039.1"/>
    <property type="molecule type" value="Genomic_DNA"/>
</dbReference>
<dbReference type="VEuPathDB" id="FungiDB:QG37_04101"/>
<feature type="region of interest" description="Disordered" evidence="1">
    <location>
        <begin position="1"/>
        <end position="23"/>
    </location>
</feature>
<reference evidence="3" key="1">
    <citation type="journal article" date="2015" name="BMC Genomics">
        <title>Draft genome of a commonly misdiagnosed multidrug resistant pathogen Candida auris.</title>
        <authorList>
            <person name="Chatterjee S."/>
            <person name="Alampalli S.V."/>
            <person name="Nageshan R.K."/>
            <person name="Chettiar S.T."/>
            <person name="Joshi S."/>
            <person name="Tatu U.S."/>
        </authorList>
    </citation>
    <scope>NUCLEOTIDE SEQUENCE [LARGE SCALE GENOMIC DNA]</scope>
    <source>
        <strain evidence="3">6684</strain>
    </source>
</reference>
<gene>
    <name evidence="2" type="ORF">QG37_04101</name>
</gene>
<name>A0A0L0NYG4_CANAR</name>
<evidence type="ECO:0000256" key="1">
    <source>
        <dbReference type="SAM" id="MobiDB-lite"/>
    </source>
</evidence>
<dbReference type="Proteomes" id="UP000037122">
    <property type="component" value="Unassembled WGS sequence"/>
</dbReference>
<comment type="caution">
    <text evidence="2">The sequence shown here is derived from an EMBL/GenBank/DDBJ whole genome shotgun (WGS) entry which is preliminary data.</text>
</comment>
<protein>
    <submittedName>
        <fullName evidence="2">Uncharacterized protein</fullName>
    </submittedName>
</protein>
<evidence type="ECO:0000313" key="3">
    <source>
        <dbReference type="Proteomes" id="UP000037122"/>
    </source>
</evidence>
<dbReference type="AlphaFoldDB" id="A0A0L0NYG4"/>
<proteinExistence type="predicted"/>
<organism evidence="2 3">
    <name type="scientific">Candidozyma auris</name>
    <name type="common">Yeast</name>
    <name type="synonym">Candida auris</name>
    <dbReference type="NCBI Taxonomy" id="498019"/>
    <lineage>
        <taxon>Eukaryota</taxon>
        <taxon>Fungi</taxon>
        <taxon>Dikarya</taxon>
        <taxon>Ascomycota</taxon>
        <taxon>Saccharomycotina</taxon>
        <taxon>Pichiomycetes</taxon>
        <taxon>Metschnikowiaceae</taxon>
        <taxon>Candidozyma</taxon>
    </lineage>
</organism>
<sequence length="64" mass="7254">MLEQKQKKTLQVDHTDGTNRDAAIDKSLLPGKSIIEEMTRCQKGLLFEAIQDADKSSQGYKLWC</sequence>
<accession>A0A0L0NYG4</accession>